<dbReference type="EMBL" id="KF264553">
    <property type="protein sequence ID" value="AGS49734.1"/>
    <property type="molecule type" value="Genomic_DNA"/>
</dbReference>
<reference evidence="1" key="1">
    <citation type="journal article" date="2013" name="Proc. Natl. Acad. Sci. U.S.A.">
        <title>Mapping gene clusters within arrayed metagenomic libraries to expand the structural diversity of biomedically relevant natural products.</title>
        <authorList>
            <person name="Owen J.G."/>
            <person name="Reddy B.V."/>
            <person name="Ternei M.A."/>
            <person name="Charlop-Powers Z."/>
            <person name="Calle P.Y."/>
            <person name="Kim J.H."/>
            <person name="Brady S.F."/>
        </authorList>
    </citation>
    <scope>NUCLEOTIDE SEQUENCE</scope>
</reference>
<organism evidence="1">
    <name type="scientific">uncultured bacterium esnapd14</name>
    <dbReference type="NCBI Taxonomy" id="1366594"/>
    <lineage>
        <taxon>Bacteria</taxon>
        <taxon>environmental samples</taxon>
    </lineage>
</organism>
<accession>S5UBJ0</accession>
<evidence type="ECO:0000313" key="1">
    <source>
        <dbReference type="EMBL" id="AGS49734.1"/>
    </source>
</evidence>
<name>S5UBJ0_9BACT</name>
<protein>
    <submittedName>
        <fullName evidence="1">Uncharacterized protein</fullName>
    </submittedName>
</protein>
<proteinExistence type="predicted"/>
<sequence>MCALADAGDLAGAYAGFAAQIQPEFERLRAIPDDDALIADYFFGAPDLPWLTASAKAAWAADLRDAYTSYGGYDEVFEVIGGHRR</sequence>
<dbReference type="AlphaFoldDB" id="S5UBJ0"/>